<dbReference type="Proteomes" id="UP000288805">
    <property type="component" value="Unassembled WGS sequence"/>
</dbReference>
<dbReference type="PANTHER" id="PTHR33223:SF10">
    <property type="entry name" value="AMINOTRANSFERASE-LIKE PLANT MOBILE DOMAIN-CONTAINING PROTEIN"/>
    <property type="match status" value="1"/>
</dbReference>
<dbReference type="EMBL" id="QGNW01000316">
    <property type="protein sequence ID" value="RVW77199.1"/>
    <property type="molecule type" value="Genomic_DNA"/>
</dbReference>
<evidence type="ECO:0008006" key="4">
    <source>
        <dbReference type="Google" id="ProtNLM"/>
    </source>
</evidence>
<accession>A0A438GYB2</accession>
<evidence type="ECO:0000313" key="3">
    <source>
        <dbReference type="Proteomes" id="UP000288805"/>
    </source>
</evidence>
<dbReference type="AlphaFoldDB" id="A0A438GYB2"/>
<comment type="caution">
    <text evidence="2">The sequence shown here is derived from an EMBL/GenBank/DDBJ whole genome shotgun (WGS) entry which is preliminary data.</text>
</comment>
<reference evidence="2 3" key="1">
    <citation type="journal article" date="2018" name="PLoS Genet.">
        <title>Population sequencing reveals clonal diversity and ancestral inbreeding in the grapevine cultivar Chardonnay.</title>
        <authorList>
            <person name="Roach M.J."/>
            <person name="Johnson D.L."/>
            <person name="Bohlmann J."/>
            <person name="van Vuuren H.J."/>
            <person name="Jones S.J."/>
            <person name="Pretorius I.S."/>
            <person name="Schmidt S.A."/>
            <person name="Borneman A.R."/>
        </authorList>
    </citation>
    <scope>NUCLEOTIDE SEQUENCE [LARGE SCALE GENOMIC DNA]</scope>
    <source>
        <strain evidence="3">cv. Chardonnay</strain>
        <tissue evidence="2">Leaf</tissue>
    </source>
</reference>
<feature type="region of interest" description="Disordered" evidence="1">
    <location>
        <begin position="1"/>
        <end position="120"/>
    </location>
</feature>
<protein>
    <recommendedName>
        <fullName evidence="4">Retrotransposon gag domain-containing protein</fullName>
    </recommendedName>
</protein>
<feature type="compositionally biased region" description="Polar residues" evidence="1">
    <location>
        <begin position="102"/>
        <end position="116"/>
    </location>
</feature>
<gene>
    <name evidence="2" type="ORF">CK203_043355</name>
</gene>
<name>A0A438GYB2_VITVI</name>
<sequence>MVVRATSTGVKVSSSGPPCSRQPKSQRTNSKQNDEVSYLGNAKFPSEEQGMQPEERSPSAYHAPLDESSDSTRVSTKRRHDKRSQLLGAMRARLGPQLAPPSANTTTSGGSDQPRSPDSVGRLLDDMLFTPFIPYIINYKPPRGFMVLKFSTYDGTNDPFDHIIHYRQLMTLDIRNDALLCKVFPASLHGQTLSWFHRLSMNSVNNFQDLSEAFVG</sequence>
<proteinExistence type="predicted"/>
<dbReference type="PANTHER" id="PTHR33223">
    <property type="entry name" value="CCHC-TYPE DOMAIN-CONTAINING PROTEIN"/>
    <property type="match status" value="1"/>
</dbReference>
<organism evidence="2 3">
    <name type="scientific">Vitis vinifera</name>
    <name type="common">Grape</name>
    <dbReference type="NCBI Taxonomy" id="29760"/>
    <lineage>
        <taxon>Eukaryota</taxon>
        <taxon>Viridiplantae</taxon>
        <taxon>Streptophyta</taxon>
        <taxon>Embryophyta</taxon>
        <taxon>Tracheophyta</taxon>
        <taxon>Spermatophyta</taxon>
        <taxon>Magnoliopsida</taxon>
        <taxon>eudicotyledons</taxon>
        <taxon>Gunneridae</taxon>
        <taxon>Pentapetalae</taxon>
        <taxon>rosids</taxon>
        <taxon>Vitales</taxon>
        <taxon>Vitaceae</taxon>
        <taxon>Viteae</taxon>
        <taxon>Vitis</taxon>
    </lineage>
</organism>
<evidence type="ECO:0000256" key="1">
    <source>
        <dbReference type="SAM" id="MobiDB-lite"/>
    </source>
</evidence>
<feature type="compositionally biased region" description="Polar residues" evidence="1">
    <location>
        <begin position="1"/>
        <end position="31"/>
    </location>
</feature>
<evidence type="ECO:0000313" key="2">
    <source>
        <dbReference type="EMBL" id="RVW77199.1"/>
    </source>
</evidence>